<accession>A0ABN2H9K1</accession>
<protein>
    <submittedName>
        <fullName evidence="2">Cupin domain-containing protein</fullName>
    </submittedName>
</protein>
<sequence length="157" mass="17959">MTYTKDTGEVSALVRPYAAAETVRTAKVFGRFVATGEHTNNQFGLFEWNMQPRAGGPDPHFHRTYSESFHVLSGSVTIYDGREWVKTVPGDFVHVPEGGLHGFRNDTDEPASMLILFSPGEARENYFRELTEIRNTGRKLTDEEWTEFFVRHDNHFS</sequence>
<proteinExistence type="predicted"/>
<evidence type="ECO:0000313" key="2">
    <source>
        <dbReference type="EMBL" id="GAA1683765.1"/>
    </source>
</evidence>
<organism evidence="2 3">
    <name type="scientific">Fodinicola feengrottensis</name>
    <dbReference type="NCBI Taxonomy" id="435914"/>
    <lineage>
        <taxon>Bacteria</taxon>
        <taxon>Bacillati</taxon>
        <taxon>Actinomycetota</taxon>
        <taxon>Actinomycetes</taxon>
        <taxon>Mycobacteriales</taxon>
        <taxon>Fodinicola</taxon>
    </lineage>
</organism>
<gene>
    <name evidence="2" type="ORF">GCM10009765_36290</name>
</gene>
<dbReference type="InterPro" id="IPR011051">
    <property type="entry name" value="RmlC_Cupin_sf"/>
</dbReference>
<dbReference type="Pfam" id="PF07883">
    <property type="entry name" value="Cupin_2"/>
    <property type="match status" value="1"/>
</dbReference>
<reference evidence="2 3" key="1">
    <citation type="journal article" date="2019" name="Int. J. Syst. Evol. Microbiol.">
        <title>The Global Catalogue of Microorganisms (GCM) 10K type strain sequencing project: providing services to taxonomists for standard genome sequencing and annotation.</title>
        <authorList>
            <consortium name="The Broad Institute Genomics Platform"/>
            <consortium name="The Broad Institute Genome Sequencing Center for Infectious Disease"/>
            <person name="Wu L."/>
            <person name="Ma J."/>
        </authorList>
    </citation>
    <scope>NUCLEOTIDE SEQUENCE [LARGE SCALE GENOMIC DNA]</scope>
    <source>
        <strain evidence="2 3">JCM 14718</strain>
    </source>
</reference>
<dbReference type="InterPro" id="IPR014710">
    <property type="entry name" value="RmlC-like_jellyroll"/>
</dbReference>
<dbReference type="Proteomes" id="UP001500618">
    <property type="component" value="Unassembled WGS sequence"/>
</dbReference>
<dbReference type="InterPro" id="IPR053146">
    <property type="entry name" value="QDO-like"/>
</dbReference>
<dbReference type="PANTHER" id="PTHR36440">
    <property type="entry name" value="PUTATIVE (AFU_ORTHOLOGUE AFUA_8G07350)-RELATED"/>
    <property type="match status" value="1"/>
</dbReference>
<dbReference type="Gene3D" id="2.60.120.10">
    <property type="entry name" value="Jelly Rolls"/>
    <property type="match status" value="1"/>
</dbReference>
<evidence type="ECO:0000313" key="3">
    <source>
        <dbReference type="Proteomes" id="UP001500618"/>
    </source>
</evidence>
<keyword evidence="3" id="KW-1185">Reference proteome</keyword>
<dbReference type="PANTHER" id="PTHR36440:SF1">
    <property type="entry name" value="PUTATIVE (AFU_ORTHOLOGUE AFUA_8G07350)-RELATED"/>
    <property type="match status" value="1"/>
</dbReference>
<dbReference type="SUPFAM" id="SSF51182">
    <property type="entry name" value="RmlC-like cupins"/>
    <property type="match status" value="1"/>
</dbReference>
<dbReference type="EMBL" id="BAAANY010000011">
    <property type="protein sequence ID" value="GAA1683765.1"/>
    <property type="molecule type" value="Genomic_DNA"/>
</dbReference>
<dbReference type="RefSeq" id="WP_163567551.1">
    <property type="nucleotide sequence ID" value="NZ_BAAANY010000011.1"/>
</dbReference>
<feature type="domain" description="Cupin type-2" evidence="1">
    <location>
        <begin position="47"/>
        <end position="116"/>
    </location>
</feature>
<dbReference type="InterPro" id="IPR013096">
    <property type="entry name" value="Cupin_2"/>
</dbReference>
<evidence type="ECO:0000259" key="1">
    <source>
        <dbReference type="Pfam" id="PF07883"/>
    </source>
</evidence>
<comment type="caution">
    <text evidence="2">The sequence shown here is derived from an EMBL/GenBank/DDBJ whole genome shotgun (WGS) entry which is preliminary data.</text>
</comment>
<name>A0ABN2H9K1_9ACTN</name>